<feature type="transmembrane region" description="Helical" evidence="1">
    <location>
        <begin position="205"/>
        <end position="223"/>
    </location>
</feature>
<organism evidence="2 3">
    <name type="scientific">Bellilinea caldifistulae</name>
    <dbReference type="NCBI Taxonomy" id="360411"/>
    <lineage>
        <taxon>Bacteria</taxon>
        <taxon>Bacillati</taxon>
        <taxon>Chloroflexota</taxon>
        <taxon>Anaerolineae</taxon>
        <taxon>Anaerolineales</taxon>
        <taxon>Anaerolineaceae</taxon>
        <taxon>Bellilinea</taxon>
    </lineage>
</organism>
<name>A0A0P6X2C8_9CHLR</name>
<sequence>MTSESNGPLVAAAAELKKFQGLRRFNLIMGFLHLIQGIFMWVVSNDRTYPIFTNYLTFDRATFTLTPNPQLLYELPFGPAVAVFLLISAVAHFYLSTIGYRPYVENLKKGMNPIRFYEYALSSSLMVVLIGMLVGIWDLGTMIAIFGINAMMNLFGIMMEVHNQTTTRTNWLAFIYGCLAGIVPWIVIFLYFMGAVNSGDAKPPAFVYAIVPTLFVMFNIFAVNMVLQYKKVGRWKDYLYGERVYIILSLVAKTVLAWLIWFGTLAPV</sequence>
<keyword evidence="3" id="KW-1185">Reference proteome</keyword>
<comment type="caution">
    <text evidence="2">The sequence shown here is derived from an EMBL/GenBank/DDBJ whole genome shotgun (WGS) entry which is preliminary data.</text>
</comment>
<feature type="transmembrane region" description="Helical" evidence="1">
    <location>
        <begin position="25"/>
        <end position="43"/>
    </location>
</feature>
<feature type="transmembrane region" description="Helical" evidence="1">
    <location>
        <begin position="171"/>
        <end position="193"/>
    </location>
</feature>
<keyword evidence="1" id="KW-1133">Transmembrane helix</keyword>
<dbReference type="NCBIfam" id="NF038020">
    <property type="entry name" value="HeR"/>
    <property type="match status" value="1"/>
</dbReference>
<dbReference type="STRING" id="360411.AC812_05385"/>
<feature type="transmembrane region" description="Helical" evidence="1">
    <location>
        <begin position="116"/>
        <end position="136"/>
    </location>
</feature>
<dbReference type="InterPro" id="IPR041113">
    <property type="entry name" value="Heliorhodopsin"/>
</dbReference>
<accession>A0A0P6X2C8</accession>
<reference evidence="2 3" key="1">
    <citation type="submission" date="2015-07" db="EMBL/GenBank/DDBJ databases">
        <title>Draft genome of Bellilinea caldifistulae DSM 17877.</title>
        <authorList>
            <person name="Hemp J."/>
            <person name="Ward L.M."/>
            <person name="Pace L.A."/>
            <person name="Fischer W.W."/>
        </authorList>
    </citation>
    <scope>NUCLEOTIDE SEQUENCE [LARGE SCALE GENOMIC DNA]</scope>
    <source>
        <strain evidence="2 3">GOMI-1</strain>
    </source>
</reference>
<keyword evidence="1" id="KW-0472">Membrane</keyword>
<evidence type="ECO:0000256" key="1">
    <source>
        <dbReference type="SAM" id="Phobius"/>
    </source>
</evidence>
<dbReference type="PATRIC" id="fig|360411.5.peg.182"/>
<feature type="transmembrane region" description="Helical" evidence="1">
    <location>
        <begin position="244"/>
        <end position="263"/>
    </location>
</feature>
<dbReference type="Proteomes" id="UP000050514">
    <property type="component" value="Unassembled WGS sequence"/>
</dbReference>
<evidence type="ECO:0000313" key="3">
    <source>
        <dbReference type="Proteomes" id="UP000050514"/>
    </source>
</evidence>
<gene>
    <name evidence="2" type="ORF">AC812_05385</name>
</gene>
<dbReference type="AlphaFoldDB" id="A0A0P6X2C8"/>
<feature type="transmembrane region" description="Helical" evidence="1">
    <location>
        <begin position="142"/>
        <end position="159"/>
    </location>
</feature>
<dbReference type="Gene3D" id="1.20.1070.10">
    <property type="entry name" value="Rhodopsin 7-helix transmembrane proteins"/>
    <property type="match status" value="1"/>
</dbReference>
<evidence type="ECO:0000313" key="2">
    <source>
        <dbReference type="EMBL" id="KPL76735.1"/>
    </source>
</evidence>
<dbReference type="SUPFAM" id="SSF81321">
    <property type="entry name" value="Family A G protein-coupled receptor-like"/>
    <property type="match status" value="1"/>
</dbReference>
<dbReference type="OrthoDB" id="2042238at2"/>
<protein>
    <submittedName>
        <fullName evidence="2">Membrane protein</fullName>
    </submittedName>
</protein>
<feature type="transmembrane region" description="Helical" evidence="1">
    <location>
        <begin position="77"/>
        <end position="95"/>
    </location>
</feature>
<dbReference type="EMBL" id="LGHJ01000011">
    <property type="protein sequence ID" value="KPL76735.1"/>
    <property type="molecule type" value="Genomic_DNA"/>
</dbReference>
<keyword evidence="1" id="KW-0812">Transmembrane</keyword>
<proteinExistence type="predicted"/>
<dbReference type="Pfam" id="PF18761">
    <property type="entry name" value="Heliorhodopsin"/>
    <property type="match status" value="1"/>
</dbReference>
<dbReference type="RefSeq" id="WP_061912808.1">
    <property type="nucleotide sequence ID" value="NZ_DF967971.1"/>
</dbReference>